<dbReference type="InterPro" id="IPR052159">
    <property type="entry name" value="Competence_DNA_uptake"/>
</dbReference>
<keyword evidence="3 6" id="KW-0812">Transmembrane</keyword>
<feature type="transmembrane region" description="Helical" evidence="6">
    <location>
        <begin position="27"/>
        <end position="44"/>
    </location>
</feature>
<accession>A0A2X2VTU6</accession>
<feature type="transmembrane region" description="Helical" evidence="6">
    <location>
        <begin position="344"/>
        <end position="367"/>
    </location>
</feature>
<proteinExistence type="predicted"/>
<dbReference type="GO" id="GO:0005886">
    <property type="term" value="C:plasma membrane"/>
    <property type="evidence" value="ECO:0007669"/>
    <property type="project" value="UniProtKB-SubCell"/>
</dbReference>
<evidence type="ECO:0000313" key="9">
    <source>
        <dbReference type="Proteomes" id="UP000250223"/>
    </source>
</evidence>
<name>A0A2X2VTU6_CLOCO</name>
<evidence type="ECO:0000256" key="2">
    <source>
        <dbReference type="ARBA" id="ARBA00022475"/>
    </source>
</evidence>
<dbReference type="InterPro" id="IPR004477">
    <property type="entry name" value="ComEC_N"/>
</dbReference>
<evidence type="ECO:0000259" key="7">
    <source>
        <dbReference type="Pfam" id="PF03772"/>
    </source>
</evidence>
<evidence type="ECO:0000256" key="3">
    <source>
        <dbReference type="ARBA" id="ARBA00022692"/>
    </source>
</evidence>
<feature type="transmembrane region" description="Helical" evidence="6">
    <location>
        <begin position="220"/>
        <end position="239"/>
    </location>
</feature>
<dbReference type="Proteomes" id="UP000250223">
    <property type="component" value="Unassembled WGS sequence"/>
</dbReference>
<feature type="transmembrane region" description="Helical" evidence="6">
    <location>
        <begin position="260"/>
        <end position="276"/>
    </location>
</feature>
<feature type="transmembrane region" description="Helical" evidence="6">
    <location>
        <begin position="435"/>
        <end position="455"/>
    </location>
</feature>
<protein>
    <submittedName>
        <fullName evidence="8">Integral membrane protein comE</fullName>
    </submittedName>
</protein>
<feature type="transmembrane region" description="Helical" evidence="6">
    <location>
        <begin position="374"/>
        <end position="396"/>
    </location>
</feature>
<reference evidence="8 9" key="1">
    <citation type="submission" date="2018-06" db="EMBL/GenBank/DDBJ databases">
        <authorList>
            <consortium name="Pathogen Informatics"/>
            <person name="Doyle S."/>
        </authorList>
    </citation>
    <scope>NUCLEOTIDE SEQUENCE [LARGE SCALE GENOMIC DNA]</scope>
    <source>
        <strain evidence="8 9">NCTC13028</strain>
    </source>
</reference>
<feature type="transmembrane region" description="Helical" evidence="6">
    <location>
        <begin position="6"/>
        <end position="22"/>
    </location>
</feature>
<evidence type="ECO:0000256" key="6">
    <source>
        <dbReference type="SAM" id="Phobius"/>
    </source>
</evidence>
<dbReference type="RefSeq" id="WP_111921462.1">
    <property type="nucleotide sequence ID" value="NZ_CP173238.1"/>
</dbReference>
<keyword evidence="5 6" id="KW-0472">Membrane</keyword>
<feature type="domain" description="ComEC/Rec2-related protein" evidence="7">
    <location>
        <begin position="175"/>
        <end position="422"/>
    </location>
</feature>
<feature type="transmembrane region" description="Helical" evidence="6">
    <location>
        <begin position="194"/>
        <end position="214"/>
    </location>
</feature>
<dbReference type="AlphaFoldDB" id="A0A2X2VTU6"/>
<dbReference type="PROSITE" id="PS51257">
    <property type="entry name" value="PROKAR_LIPOPROTEIN"/>
    <property type="match status" value="1"/>
</dbReference>
<dbReference type="EMBL" id="UAWC01000009">
    <property type="protein sequence ID" value="SQB34432.1"/>
    <property type="molecule type" value="Genomic_DNA"/>
</dbReference>
<gene>
    <name evidence="8" type="primary">comE_1</name>
    <name evidence="8" type="ORF">NCTC13028_01344</name>
</gene>
<dbReference type="PANTHER" id="PTHR30619:SF7">
    <property type="entry name" value="BETA-LACTAMASE DOMAIN PROTEIN"/>
    <property type="match status" value="1"/>
</dbReference>
<evidence type="ECO:0000256" key="1">
    <source>
        <dbReference type="ARBA" id="ARBA00004651"/>
    </source>
</evidence>
<feature type="transmembrane region" description="Helical" evidence="6">
    <location>
        <begin position="312"/>
        <end position="332"/>
    </location>
</feature>
<organism evidence="8 9">
    <name type="scientific">Clostridium cochlearium</name>
    <dbReference type="NCBI Taxonomy" id="1494"/>
    <lineage>
        <taxon>Bacteria</taxon>
        <taxon>Bacillati</taxon>
        <taxon>Bacillota</taxon>
        <taxon>Clostridia</taxon>
        <taxon>Eubacteriales</taxon>
        <taxon>Clostridiaceae</taxon>
        <taxon>Clostridium</taxon>
    </lineage>
</organism>
<dbReference type="NCBIfam" id="TIGR00360">
    <property type="entry name" value="ComEC_N-term"/>
    <property type="match status" value="1"/>
</dbReference>
<keyword evidence="4 6" id="KW-1133">Transmembrane helix</keyword>
<keyword evidence="2" id="KW-1003">Cell membrane</keyword>
<sequence>MERPLIFYSISLFLGCFFSAVFNENIYIVPIIILGIHIIIYFTLKEIKFTIIMFLFSILGIINFNIYFNFQPNTQPLIRIDNKLTYKVEGNIKGRKIILKNNIKELEEGQLIKVEKGTFKRNIIYEKGIIGEYNIQNYTIKNVDIKSKIYTIKRSINNKFIKNLGEKRGSIVVSLCFGDSSYLEKEDKDNIKKLGVIHALSVSGFHLALVYRIFEIVFNMKVAIIASYLYLIFTGFKYSTIRAFIMILVLKLSDKFYKKYDSLSSISLAFLIILFLKPYAFMEVGFMLSFLATLGILVFNKRISRCIYFLPLKLNSAISLSLSSQVFLIPYISFTLKELSPGFLLGNIFLMPIFSMIIIIGIIGAVIFPFKYVFNFAIMLLKNLCILLEGAIYILTKLCPDLIYVENVFGLFIISIYICFMLYKTGKIKYKYLPLFLLVAVFFNMYTIFPKIYILKNEKINATIIKYKDKSIMYCDYDIENGKYVLEIKDNFNIDKVIQNYNQYIPVYIKENKLKSINYYKEYFQQNINNYDSYDIICMKSNDYKEYRIVFGKIFKIR</sequence>
<comment type="subcellular location">
    <subcellularLocation>
        <location evidence="1">Cell membrane</location>
        <topology evidence="1">Multi-pass membrane protein</topology>
    </subcellularLocation>
</comment>
<evidence type="ECO:0000256" key="4">
    <source>
        <dbReference type="ARBA" id="ARBA00022989"/>
    </source>
</evidence>
<dbReference type="Pfam" id="PF03772">
    <property type="entry name" value="Competence"/>
    <property type="match status" value="1"/>
</dbReference>
<evidence type="ECO:0000313" key="8">
    <source>
        <dbReference type="EMBL" id="SQB34432.1"/>
    </source>
</evidence>
<evidence type="ECO:0000256" key="5">
    <source>
        <dbReference type="ARBA" id="ARBA00023136"/>
    </source>
</evidence>
<dbReference type="PANTHER" id="PTHR30619">
    <property type="entry name" value="DNA INTERNALIZATION/COMPETENCE PROTEIN COMEC/REC2"/>
    <property type="match status" value="1"/>
</dbReference>
<feature type="transmembrane region" description="Helical" evidence="6">
    <location>
        <begin position="50"/>
        <end position="70"/>
    </location>
</feature>
<feature type="transmembrane region" description="Helical" evidence="6">
    <location>
        <begin position="402"/>
        <end position="423"/>
    </location>
</feature>